<dbReference type="Proteomes" id="UP001465755">
    <property type="component" value="Unassembled WGS sequence"/>
</dbReference>
<evidence type="ECO:0000313" key="3">
    <source>
        <dbReference type="Proteomes" id="UP001465755"/>
    </source>
</evidence>
<feature type="region of interest" description="Disordered" evidence="1">
    <location>
        <begin position="77"/>
        <end position="137"/>
    </location>
</feature>
<evidence type="ECO:0000313" key="2">
    <source>
        <dbReference type="EMBL" id="KAK9810670.1"/>
    </source>
</evidence>
<evidence type="ECO:0000256" key="1">
    <source>
        <dbReference type="SAM" id="MobiDB-lite"/>
    </source>
</evidence>
<dbReference type="EMBL" id="JALJOQ010000015">
    <property type="protein sequence ID" value="KAK9810670.1"/>
    <property type="molecule type" value="Genomic_DNA"/>
</dbReference>
<accession>A0AAW1PLJ8</accession>
<proteinExistence type="predicted"/>
<protein>
    <submittedName>
        <fullName evidence="2">Uncharacterized protein</fullName>
    </submittedName>
</protein>
<keyword evidence="3" id="KW-1185">Reference proteome</keyword>
<name>A0AAW1PLJ8_9CHLO</name>
<organism evidence="2 3">
    <name type="scientific">Symbiochloris irregularis</name>
    <dbReference type="NCBI Taxonomy" id="706552"/>
    <lineage>
        <taxon>Eukaryota</taxon>
        <taxon>Viridiplantae</taxon>
        <taxon>Chlorophyta</taxon>
        <taxon>core chlorophytes</taxon>
        <taxon>Trebouxiophyceae</taxon>
        <taxon>Trebouxiales</taxon>
        <taxon>Trebouxiaceae</taxon>
        <taxon>Symbiochloris</taxon>
    </lineage>
</organism>
<sequence>MMLAAPARLQAGPTSGRRLTCVSRRVPGARVPRVVPRAESIGDKAKEAISSAKDAFKGLFGGAEDALRDVEKTAGDLANNAEDGFDSATRKAKRGLNDADSEAGSLGSKAGSKVDQAKREGKDLLNEAERRAKKLSE</sequence>
<feature type="compositionally biased region" description="Basic and acidic residues" evidence="1">
    <location>
        <begin position="115"/>
        <end position="137"/>
    </location>
</feature>
<gene>
    <name evidence="2" type="ORF">WJX73_008950</name>
</gene>
<comment type="caution">
    <text evidence="2">The sequence shown here is derived from an EMBL/GenBank/DDBJ whole genome shotgun (WGS) entry which is preliminary data.</text>
</comment>
<dbReference type="AlphaFoldDB" id="A0AAW1PLJ8"/>
<reference evidence="2 3" key="1">
    <citation type="journal article" date="2024" name="Nat. Commun.">
        <title>Phylogenomics reveals the evolutionary origins of lichenization in chlorophyte algae.</title>
        <authorList>
            <person name="Puginier C."/>
            <person name="Libourel C."/>
            <person name="Otte J."/>
            <person name="Skaloud P."/>
            <person name="Haon M."/>
            <person name="Grisel S."/>
            <person name="Petersen M."/>
            <person name="Berrin J.G."/>
            <person name="Delaux P.M."/>
            <person name="Dal Grande F."/>
            <person name="Keller J."/>
        </authorList>
    </citation>
    <scope>NUCLEOTIDE SEQUENCE [LARGE SCALE GENOMIC DNA]</scope>
    <source>
        <strain evidence="2 3">SAG 2036</strain>
    </source>
</reference>